<protein>
    <submittedName>
        <fullName evidence="1">DUF1963 domain-containing protein</fullName>
    </submittedName>
</protein>
<dbReference type="AlphaFoldDB" id="A0A4R1AQL8"/>
<dbReference type="Gene3D" id="2.30.320.10">
    <property type="entry name" value="YwqG-like"/>
    <property type="match status" value="1"/>
</dbReference>
<proteinExistence type="predicted"/>
<dbReference type="InterPro" id="IPR035948">
    <property type="entry name" value="YwqG-like_sf"/>
</dbReference>
<evidence type="ECO:0000313" key="2">
    <source>
        <dbReference type="Proteomes" id="UP000293846"/>
    </source>
</evidence>
<dbReference type="OrthoDB" id="8856529at2"/>
<organism evidence="1 2">
    <name type="scientific">Cytobacillus praedii</name>
    <dbReference type="NCBI Taxonomy" id="1742358"/>
    <lineage>
        <taxon>Bacteria</taxon>
        <taxon>Bacillati</taxon>
        <taxon>Bacillota</taxon>
        <taxon>Bacilli</taxon>
        <taxon>Bacillales</taxon>
        <taxon>Bacillaceae</taxon>
        <taxon>Cytobacillus</taxon>
    </lineage>
</organism>
<keyword evidence="2" id="KW-1185">Reference proteome</keyword>
<sequence length="238" mass="27188">MIEQSDIANHKEYLRQVLRPAIDILKDKDAEPQLGCSRFGGAPDLPVGSEWPTYGVRPYRFLGQINFAEITPIDASLPSKGILSLFAANDNSDEDDYLEAFEDGYIHGIYIPESVNLETISPPNSDVDKAAAIKFSTTIDIPYDEYQMKDWPFREDQNELYTEIRDSLHKSSDYLFGYPSHYTLAYDPTPGAEWISLLTIDSDDDLEWCWHDGDKLMIFIEKERLKNLDFTRLKSDAG</sequence>
<dbReference type="SUPFAM" id="SSF103032">
    <property type="entry name" value="Hypothetical protein YwqG"/>
    <property type="match status" value="1"/>
</dbReference>
<dbReference type="PANTHER" id="PTHR36436:SF6">
    <property type="entry name" value="SLL5081 PROTEIN"/>
    <property type="match status" value="1"/>
</dbReference>
<dbReference type="PANTHER" id="PTHR36436">
    <property type="entry name" value="SLL5081 PROTEIN"/>
    <property type="match status" value="1"/>
</dbReference>
<dbReference type="Proteomes" id="UP000293846">
    <property type="component" value="Unassembled WGS sequence"/>
</dbReference>
<accession>A0A4R1AQL8</accession>
<dbReference type="EMBL" id="SJTH01000049">
    <property type="protein sequence ID" value="TCJ01822.1"/>
    <property type="molecule type" value="Genomic_DNA"/>
</dbReference>
<dbReference type="Pfam" id="PF09234">
    <property type="entry name" value="DUF1963"/>
    <property type="match status" value="1"/>
</dbReference>
<comment type="caution">
    <text evidence="1">The sequence shown here is derived from an EMBL/GenBank/DDBJ whole genome shotgun (WGS) entry which is preliminary data.</text>
</comment>
<reference evidence="1 2" key="1">
    <citation type="submission" date="2019-03" db="EMBL/GenBank/DDBJ databases">
        <authorList>
            <person name="Jensen L."/>
            <person name="Storgaard J."/>
            <person name="Sulaj E."/>
            <person name="Schramm A."/>
            <person name="Marshall I.P.G."/>
        </authorList>
    </citation>
    <scope>NUCLEOTIDE SEQUENCE [LARGE SCALE GENOMIC DNA]</scope>
    <source>
        <strain evidence="1 2">2017H2G3</strain>
    </source>
</reference>
<name>A0A4R1AQL8_9BACI</name>
<evidence type="ECO:0000313" key="1">
    <source>
        <dbReference type="EMBL" id="TCJ01822.1"/>
    </source>
</evidence>
<dbReference type="InterPro" id="IPR015315">
    <property type="entry name" value="DUF1963"/>
</dbReference>
<gene>
    <name evidence="1" type="ORF">E0Y62_22355</name>
</gene>